<keyword evidence="1" id="KW-0677">Repeat</keyword>
<dbReference type="PROSITE" id="PS50005">
    <property type="entry name" value="TPR"/>
    <property type="match status" value="2"/>
</dbReference>
<dbReference type="Pfam" id="PF14559">
    <property type="entry name" value="TPR_19"/>
    <property type="match status" value="1"/>
</dbReference>
<gene>
    <name evidence="5" type="ORF">HK107_01655</name>
</gene>
<organism evidence="5 6">
    <name type="scientific">Parvularcula mediterranea</name>
    <dbReference type="NCBI Taxonomy" id="2732508"/>
    <lineage>
        <taxon>Bacteria</taxon>
        <taxon>Pseudomonadati</taxon>
        <taxon>Pseudomonadota</taxon>
        <taxon>Alphaproteobacteria</taxon>
        <taxon>Parvularculales</taxon>
        <taxon>Parvularculaceae</taxon>
        <taxon>Parvularcula</taxon>
    </lineage>
</organism>
<name>A0A7Y3RJ40_9PROT</name>
<dbReference type="InterPro" id="IPR019734">
    <property type="entry name" value="TPR_rpt"/>
</dbReference>
<sequence length="611" mass="66205">MAVFQRLALAGLLFLVAGCVTFRSGPTISASSDEASVSGAYLQGRFAAQSFDIPRAGAAFEEVSRKFGGQESNQTAFGYALAAGDFDEAVRQARLIVAEGQEPSGDNPEGEGIQSDLPILTLASAAMSDGDAEEAAALLEQPLRSSLGRSLSALLRSAAMYEVGGFDAAAEALNQQAEGTFRGLVPLHASFLYRLTGDLSAAENAFRQSINAPRSQIAGMAYARVLEDKGQSADAATLYRAIMEDAGLYSRAGRFGLARLDALEGSTRSFDRLADKNSRLVTNGRELYALALESFAWLGFEQAIGIQQNQPGAEQLRRSSLVIPLGLANLARAVDPGRDGAHYIAAMIFGIYETPEVSSQIAAMIPPESWIYDYAILEVANAQIDMGDTDGAISTLRKALRIDDGVPQWALQLHLHLAAEGRYDESDRAATRAIESAERLGVSETSLWRYYFSRGAMRIEADRWEDGIADLEKALALAPDEPLILNHLGYSYVERGENLERAFGMIERALEIDPQNGAIVDSLGWAHFQRGNYEEAVELLERAVGLEPADAVITDHLGDAYYMTYRDREAVYEWRRVLDLEDADDELKAAVTLKLDGDFSEAPVLAARSGS</sequence>
<feature type="chain" id="PRO_5031308396" evidence="4">
    <location>
        <begin position="23"/>
        <end position="611"/>
    </location>
</feature>
<dbReference type="PANTHER" id="PTHR44858:SF1">
    <property type="entry name" value="UDP-N-ACETYLGLUCOSAMINE--PEPTIDE N-ACETYLGLUCOSAMINYLTRANSFERASE SPINDLY-RELATED"/>
    <property type="match status" value="1"/>
</dbReference>
<dbReference type="SUPFAM" id="SSF48452">
    <property type="entry name" value="TPR-like"/>
    <property type="match status" value="2"/>
</dbReference>
<dbReference type="InterPro" id="IPR050498">
    <property type="entry name" value="Ycf3"/>
</dbReference>
<feature type="repeat" description="TPR" evidence="3">
    <location>
        <begin position="517"/>
        <end position="550"/>
    </location>
</feature>
<protein>
    <submittedName>
        <fullName evidence="5">Tetratricopeptide repeat protein</fullName>
    </submittedName>
</protein>
<dbReference type="PROSITE" id="PS51257">
    <property type="entry name" value="PROKAR_LIPOPROTEIN"/>
    <property type="match status" value="1"/>
</dbReference>
<proteinExistence type="predicted"/>
<evidence type="ECO:0000256" key="4">
    <source>
        <dbReference type="SAM" id="SignalP"/>
    </source>
</evidence>
<keyword evidence="4" id="KW-0732">Signal</keyword>
<evidence type="ECO:0000313" key="5">
    <source>
        <dbReference type="EMBL" id="NNU15029.1"/>
    </source>
</evidence>
<keyword evidence="2 3" id="KW-0802">TPR repeat</keyword>
<comment type="caution">
    <text evidence="5">The sequence shown here is derived from an EMBL/GenBank/DDBJ whole genome shotgun (WGS) entry which is preliminary data.</text>
</comment>
<feature type="signal peptide" evidence="4">
    <location>
        <begin position="1"/>
        <end position="22"/>
    </location>
</feature>
<dbReference type="SMART" id="SM00028">
    <property type="entry name" value="TPR"/>
    <property type="match status" value="4"/>
</dbReference>
<dbReference type="Pfam" id="PF13181">
    <property type="entry name" value="TPR_8"/>
    <property type="match status" value="1"/>
</dbReference>
<evidence type="ECO:0000313" key="6">
    <source>
        <dbReference type="Proteomes" id="UP000536835"/>
    </source>
</evidence>
<dbReference type="Gene3D" id="1.25.40.10">
    <property type="entry name" value="Tetratricopeptide repeat domain"/>
    <property type="match status" value="2"/>
</dbReference>
<reference evidence="5 6" key="1">
    <citation type="submission" date="2020-05" db="EMBL/GenBank/DDBJ databases">
        <title>Parvularcula mediterraneae sp. nov., isolated from polypropylene straw from shallow seawater of the seashore of Laganas in Zakynthos island, Greece.</title>
        <authorList>
            <person name="Szabo I."/>
            <person name="Al-Omari J."/>
            <person name="Rado J."/>
            <person name="Szerdahelyi G.S."/>
        </authorList>
    </citation>
    <scope>NUCLEOTIDE SEQUENCE [LARGE SCALE GENOMIC DNA]</scope>
    <source>
        <strain evidence="5 6">ZS-1/3</strain>
    </source>
</reference>
<dbReference type="InterPro" id="IPR011990">
    <property type="entry name" value="TPR-like_helical_dom_sf"/>
</dbReference>
<dbReference type="Proteomes" id="UP000536835">
    <property type="component" value="Unassembled WGS sequence"/>
</dbReference>
<dbReference type="PANTHER" id="PTHR44858">
    <property type="entry name" value="TETRATRICOPEPTIDE REPEAT PROTEIN 6"/>
    <property type="match status" value="1"/>
</dbReference>
<evidence type="ECO:0000256" key="2">
    <source>
        <dbReference type="ARBA" id="ARBA00022803"/>
    </source>
</evidence>
<dbReference type="RefSeq" id="WP_173196169.1">
    <property type="nucleotide sequence ID" value="NZ_JABFCX010000002.1"/>
</dbReference>
<accession>A0A7Y3RJ40</accession>
<dbReference type="AlphaFoldDB" id="A0A7Y3RJ40"/>
<evidence type="ECO:0000256" key="1">
    <source>
        <dbReference type="ARBA" id="ARBA00022737"/>
    </source>
</evidence>
<evidence type="ECO:0000256" key="3">
    <source>
        <dbReference type="PROSITE-ProRule" id="PRU00339"/>
    </source>
</evidence>
<keyword evidence="6" id="KW-1185">Reference proteome</keyword>
<dbReference type="EMBL" id="JABFCX010000002">
    <property type="protein sequence ID" value="NNU15029.1"/>
    <property type="molecule type" value="Genomic_DNA"/>
</dbReference>
<feature type="repeat" description="TPR" evidence="3">
    <location>
        <begin position="448"/>
        <end position="481"/>
    </location>
</feature>